<dbReference type="Proteomes" id="UP001651880">
    <property type="component" value="Unassembled WGS sequence"/>
</dbReference>
<dbReference type="PROSITE" id="PS51257">
    <property type="entry name" value="PROKAR_LIPOPROTEIN"/>
    <property type="match status" value="1"/>
</dbReference>
<gene>
    <name evidence="1" type="ORF">LJD61_19525</name>
</gene>
<accession>A0ABT1NKK9</accession>
<evidence type="ECO:0000313" key="2">
    <source>
        <dbReference type="Proteomes" id="UP001651880"/>
    </source>
</evidence>
<evidence type="ECO:0000313" key="1">
    <source>
        <dbReference type="EMBL" id="MCQ1531712.1"/>
    </source>
</evidence>
<proteinExistence type="predicted"/>
<comment type="caution">
    <text evidence="1">The sequence shown here is derived from an EMBL/GenBank/DDBJ whole genome shotgun (WGS) entry which is preliminary data.</text>
</comment>
<name>A0ABT1NKK9_9FIRM</name>
<reference evidence="1 2" key="1">
    <citation type="submission" date="2021-10" db="EMBL/GenBank/DDBJ databases">
        <title>Lutispora strain m25 sp. nov., a thermophilic, non-spore-forming bacterium isolated from a lab-scale methanogenic bioreactor digesting anaerobic sludge.</title>
        <authorList>
            <person name="El Houari A."/>
            <person name="Mcdonald J."/>
        </authorList>
    </citation>
    <scope>NUCLEOTIDE SEQUENCE [LARGE SCALE GENOMIC DNA]</scope>
    <source>
        <strain evidence="2">m25</strain>
    </source>
</reference>
<protein>
    <recommendedName>
        <fullName evidence="3">Lipoprotein</fullName>
    </recommendedName>
</protein>
<keyword evidence="2" id="KW-1185">Reference proteome</keyword>
<organism evidence="1 2">
    <name type="scientific">Lutispora saccharofermentans</name>
    <dbReference type="NCBI Taxonomy" id="3024236"/>
    <lineage>
        <taxon>Bacteria</taxon>
        <taxon>Bacillati</taxon>
        <taxon>Bacillota</taxon>
        <taxon>Clostridia</taxon>
        <taxon>Lutisporales</taxon>
        <taxon>Lutisporaceae</taxon>
        <taxon>Lutispora</taxon>
    </lineage>
</organism>
<dbReference type="EMBL" id="JAJEKE010000028">
    <property type="protein sequence ID" value="MCQ1531712.1"/>
    <property type="molecule type" value="Genomic_DNA"/>
</dbReference>
<sequence length="336" mass="38838">MKKLRIVLPLFLLAVLLFGLAACTGDVFAIYEQAEEKTSSIKTGKQKVCLTFSNEADMVELGSILKNGKNRSPEAAILYETLNKFKDFRIEFTKQYDVTQDKYISDGYIRFNIYNLEGKLYKDKDSYIIEKLQIPKYVRFTSHEFVKEFFKQYGFEGQNLSFNNDITAVLADIADEHITRDSMMSNGRKILNTPEGGIKVKELRITLEGERLKTLKNELLHALSQNTLVFSELDSDKIADRRIKEMLTAGIRPLEPLSMEYTVFIDANGYIMEKNINLKSKLYYPEIDMEVTKTWNYNSQYWDLDKEQDIQPPKGIDAEGSIDVKTFLELINNIRL</sequence>
<evidence type="ECO:0008006" key="3">
    <source>
        <dbReference type="Google" id="ProtNLM"/>
    </source>
</evidence>
<dbReference type="RefSeq" id="WP_255229275.1">
    <property type="nucleotide sequence ID" value="NZ_JAJEKE010000028.1"/>
</dbReference>